<dbReference type="RefSeq" id="WP_088867273.1">
    <property type="nucleotide sequence ID" value="NZ_CP015106.1"/>
</dbReference>
<sequence>MRVRKAVIPAAGLGTRMLPLTKAQPKEMLPVVRKPTIQYIVEEAYAAGIREILIITGKHKRAIEDHFDKYDHNVNNTYLEKLNEILEDVSIYYIRQRYQKGLGDAVKYAQAFVNDEPFALILGDTITIPSCTAELIEMYENVNAPLIAVEEVPWEKVSLYGIVSKAEPGEIFKIESLVEKPDVKSAPSNLAILGRYILTSEIFEYLEKVKPDKKGEIQLTDALELMVKDGIDIYGYIFGGNRYDIGNIFDWLRANIELALKDEEVGERLRELLLSLVGGRDD</sequence>
<dbReference type="GO" id="GO:0003983">
    <property type="term" value="F:UTP:glucose-1-phosphate uridylyltransferase activity"/>
    <property type="evidence" value="ECO:0007669"/>
    <property type="project" value="UniProtKB-EC"/>
</dbReference>
<dbReference type="Gene3D" id="3.90.550.10">
    <property type="entry name" value="Spore Coat Polysaccharide Biosynthesis Protein SpsA, Chain A"/>
    <property type="match status" value="1"/>
</dbReference>
<proteinExistence type="inferred from homology"/>
<evidence type="ECO:0000256" key="1">
    <source>
        <dbReference type="ARBA" id="ARBA00006890"/>
    </source>
</evidence>
<dbReference type="OrthoDB" id="15372at2157"/>
<dbReference type="InterPro" id="IPR005835">
    <property type="entry name" value="NTP_transferase_dom"/>
</dbReference>
<dbReference type="Pfam" id="PF00483">
    <property type="entry name" value="NTP_transferase"/>
    <property type="match status" value="1"/>
</dbReference>
<comment type="similarity">
    <text evidence="1">Belongs to the UDPGP type 2 family.</text>
</comment>
<dbReference type="EC" id="2.7.7.9" evidence="2"/>
<comment type="catalytic activity">
    <reaction evidence="5">
        <text>alpha-D-glucose 1-phosphate + UTP + H(+) = UDP-alpha-D-glucose + diphosphate</text>
        <dbReference type="Rhea" id="RHEA:19889"/>
        <dbReference type="ChEBI" id="CHEBI:15378"/>
        <dbReference type="ChEBI" id="CHEBI:33019"/>
        <dbReference type="ChEBI" id="CHEBI:46398"/>
        <dbReference type="ChEBI" id="CHEBI:58601"/>
        <dbReference type="ChEBI" id="CHEBI:58885"/>
        <dbReference type="EC" id="2.7.7.9"/>
    </reaction>
</comment>
<dbReference type="PANTHER" id="PTHR43197:SF1">
    <property type="entry name" value="UTP--GLUCOSE-1-PHOSPHATE URIDYLYLTRANSFERASE"/>
    <property type="match status" value="1"/>
</dbReference>
<evidence type="ECO:0000256" key="2">
    <source>
        <dbReference type="ARBA" id="ARBA00012415"/>
    </source>
</evidence>
<dbReference type="KEGG" id="trl:A3L10_08860"/>
<dbReference type="AlphaFoldDB" id="A0A2Z2N6N8"/>
<accession>A0A2Z2N6N8</accession>
<organism evidence="7 8">
    <name type="scientific">Thermococcus radiotolerans</name>
    <dbReference type="NCBI Taxonomy" id="187880"/>
    <lineage>
        <taxon>Archaea</taxon>
        <taxon>Methanobacteriati</taxon>
        <taxon>Methanobacteriota</taxon>
        <taxon>Thermococci</taxon>
        <taxon>Thermococcales</taxon>
        <taxon>Thermococcaceae</taxon>
        <taxon>Thermococcus</taxon>
    </lineage>
</organism>
<dbReference type="SUPFAM" id="SSF53448">
    <property type="entry name" value="Nucleotide-diphospho-sugar transferases"/>
    <property type="match status" value="1"/>
</dbReference>
<dbReference type="InterPro" id="IPR005771">
    <property type="entry name" value="GalU_uridylyltTrfase_bac/arc"/>
</dbReference>
<keyword evidence="4 7" id="KW-0548">Nucleotidyltransferase</keyword>
<dbReference type="CDD" id="cd02541">
    <property type="entry name" value="UGPase_prokaryotic"/>
    <property type="match status" value="1"/>
</dbReference>
<evidence type="ECO:0000256" key="5">
    <source>
        <dbReference type="ARBA" id="ARBA00048128"/>
    </source>
</evidence>
<keyword evidence="8" id="KW-1185">Reference proteome</keyword>
<evidence type="ECO:0000259" key="6">
    <source>
        <dbReference type="Pfam" id="PF00483"/>
    </source>
</evidence>
<feature type="domain" description="Nucleotidyl transferase" evidence="6">
    <location>
        <begin position="5"/>
        <end position="257"/>
    </location>
</feature>
<evidence type="ECO:0000256" key="4">
    <source>
        <dbReference type="ARBA" id="ARBA00022695"/>
    </source>
</evidence>
<dbReference type="InterPro" id="IPR029044">
    <property type="entry name" value="Nucleotide-diphossugar_trans"/>
</dbReference>
<reference evidence="7 8" key="1">
    <citation type="submission" date="2016-04" db="EMBL/GenBank/DDBJ databases">
        <title>Complete genome sequence of Thermococcus radiotolerans type strain EJ2.</title>
        <authorList>
            <person name="Oger P.M."/>
        </authorList>
    </citation>
    <scope>NUCLEOTIDE SEQUENCE [LARGE SCALE GENOMIC DNA]</scope>
    <source>
        <strain evidence="7 8">EJ2</strain>
    </source>
</reference>
<dbReference type="PANTHER" id="PTHR43197">
    <property type="entry name" value="UTP--GLUCOSE-1-PHOSPHATE URIDYLYLTRANSFERASE"/>
    <property type="match status" value="1"/>
</dbReference>
<evidence type="ECO:0000313" key="8">
    <source>
        <dbReference type="Proteomes" id="UP000250085"/>
    </source>
</evidence>
<keyword evidence="3 7" id="KW-0808">Transferase</keyword>
<dbReference type="Proteomes" id="UP000250085">
    <property type="component" value="Chromosome"/>
</dbReference>
<dbReference type="EMBL" id="CP015106">
    <property type="protein sequence ID" value="ASJ15232.1"/>
    <property type="molecule type" value="Genomic_DNA"/>
</dbReference>
<name>A0A2Z2N6N8_9EURY</name>
<evidence type="ECO:0000313" key="7">
    <source>
        <dbReference type="EMBL" id="ASJ15232.1"/>
    </source>
</evidence>
<dbReference type="GeneID" id="33328955"/>
<dbReference type="GO" id="GO:0006011">
    <property type="term" value="P:UDP-alpha-D-glucose metabolic process"/>
    <property type="evidence" value="ECO:0007669"/>
    <property type="project" value="InterPro"/>
</dbReference>
<evidence type="ECO:0000256" key="3">
    <source>
        <dbReference type="ARBA" id="ARBA00022679"/>
    </source>
</evidence>
<gene>
    <name evidence="7" type="ORF">A3L10_08860</name>
</gene>
<protein>
    <recommendedName>
        <fullName evidence="2">UTP--glucose-1-phosphate uridylyltransferase</fullName>
        <ecNumber evidence="2">2.7.7.9</ecNumber>
    </recommendedName>
</protein>